<comment type="subcellular location">
    <subcellularLocation>
        <location evidence="1 7">Cytoplasm</location>
    </subcellularLocation>
</comment>
<dbReference type="FunFam" id="2.30.30.30:FF:000003">
    <property type="entry name" value="Elongation factor P"/>
    <property type="match status" value="1"/>
</dbReference>
<dbReference type="Gene3D" id="2.40.50.140">
    <property type="entry name" value="Nucleic acid-binding proteins"/>
    <property type="match status" value="2"/>
</dbReference>
<evidence type="ECO:0000259" key="10">
    <source>
        <dbReference type="SMART" id="SM00841"/>
    </source>
</evidence>
<keyword evidence="4 7" id="KW-0963">Cytoplasm</keyword>
<dbReference type="InterPro" id="IPR008991">
    <property type="entry name" value="Translation_prot_SH3-like_sf"/>
</dbReference>
<dbReference type="SUPFAM" id="SSF50104">
    <property type="entry name" value="Translation proteins SH3-like domain"/>
    <property type="match status" value="1"/>
</dbReference>
<evidence type="ECO:0000259" key="11">
    <source>
        <dbReference type="SMART" id="SM01185"/>
    </source>
</evidence>
<dbReference type="GO" id="GO:0003746">
    <property type="term" value="F:translation elongation factor activity"/>
    <property type="evidence" value="ECO:0007669"/>
    <property type="project" value="UniProtKB-UniRule"/>
</dbReference>
<gene>
    <name evidence="7" type="primary">efp</name>
    <name evidence="12" type="ORF">A2527_08390</name>
</gene>
<proteinExistence type="inferred from homology"/>
<evidence type="ECO:0000256" key="3">
    <source>
        <dbReference type="ARBA" id="ARBA00009479"/>
    </source>
</evidence>
<evidence type="ECO:0000313" key="12">
    <source>
        <dbReference type="EMBL" id="OGG95181.1"/>
    </source>
</evidence>
<dbReference type="PIRSF" id="PIRSF005901">
    <property type="entry name" value="EF-P"/>
    <property type="match status" value="1"/>
</dbReference>
<comment type="similarity">
    <text evidence="3 7 9">Belongs to the elongation factor P family.</text>
</comment>
<dbReference type="HAMAP" id="MF_00141">
    <property type="entry name" value="EF_P"/>
    <property type="match status" value="1"/>
</dbReference>
<dbReference type="InterPro" id="IPR014722">
    <property type="entry name" value="Rib_uL2_dom2"/>
</dbReference>
<evidence type="ECO:0000256" key="4">
    <source>
        <dbReference type="ARBA" id="ARBA00022490"/>
    </source>
</evidence>
<accession>A0A1F6GAQ3</accession>
<organism evidence="12 13">
    <name type="scientific">Candidatus Lambdaproteobacteria bacterium RIFOXYD2_FULL_50_16</name>
    <dbReference type="NCBI Taxonomy" id="1817772"/>
    <lineage>
        <taxon>Bacteria</taxon>
        <taxon>Pseudomonadati</taxon>
        <taxon>Pseudomonadota</taxon>
        <taxon>Candidatus Lambdaproteobacteria</taxon>
    </lineage>
</organism>
<dbReference type="Pfam" id="PF08207">
    <property type="entry name" value="EFP_N"/>
    <property type="match status" value="1"/>
</dbReference>
<dbReference type="InterPro" id="IPR012340">
    <property type="entry name" value="NA-bd_OB-fold"/>
</dbReference>
<comment type="function">
    <text evidence="7">Involved in peptide bond synthesis. Stimulates efficient translation and peptide-bond synthesis on native or reconstituted 70S ribosomes in vitro. Probably functions indirectly by altering the affinity of the ribosome for aminoacyl-tRNA, thus increasing their reactivity as acceptors for peptidyl transferase.</text>
</comment>
<evidence type="ECO:0000256" key="2">
    <source>
        <dbReference type="ARBA" id="ARBA00004815"/>
    </source>
</evidence>
<dbReference type="FunFam" id="2.40.50.140:FF:000004">
    <property type="entry name" value="Elongation factor P"/>
    <property type="match status" value="1"/>
</dbReference>
<dbReference type="EMBL" id="MFNE01000026">
    <property type="protein sequence ID" value="OGG95181.1"/>
    <property type="molecule type" value="Genomic_DNA"/>
</dbReference>
<comment type="caution">
    <text evidence="12">The sequence shown here is derived from an EMBL/GenBank/DDBJ whole genome shotgun (WGS) entry which is preliminary data.</text>
</comment>
<dbReference type="CDD" id="cd04470">
    <property type="entry name" value="S1_EF-P_repeat_1"/>
    <property type="match status" value="1"/>
</dbReference>
<evidence type="ECO:0000256" key="6">
    <source>
        <dbReference type="ARBA" id="ARBA00022917"/>
    </source>
</evidence>
<dbReference type="PROSITE" id="PS01275">
    <property type="entry name" value="EFP"/>
    <property type="match status" value="1"/>
</dbReference>
<dbReference type="Pfam" id="PF09285">
    <property type="entry name" value="Elong-fact-P_C"/>
    <property type="match status" value="1"/>
</dbReference>
<protein>
    <recommendedName>
        <fullName evidence="7 8">Elongation factor P</fullName>
        <shortName evidence="7">EF-P</shortName>
    </recommendedName>
</protein>
<dbReference type="NCBIfam" id="TIGR00038">
    <property type="entry name" value="efp"/>
    <property type="match status" value="1"/>
</dbReference>
<dbReference type="InterPro" id="IPR020599">
    <property type="entry name" value="Transl_elong_fac_P/YeiP"/>
</dbReference>
<dbReference type="AlphaFoldDB" id="A0A1F6GAQ3"/>
<dbReference type="InterPro" id="IPR011768">
    <property type="entry name" value="Transl_elongation_fac_P"/>
</dbReference>
<dbReference type="Pfam" id="PF01132">
    <property type="entry name" value="EFP"/>
    <property type="match status" value="1"/>
</dbReference>
<evidence type="ECO:0000256" key="1">
    <source>
        <dbReference type="ARBA" id="ARBA00004496"/>
    </source>
</evidence>
<dbReference type="InterPro" id="IPR013852">
    <property type="entry name" value="Transl_elong_P/YeiP_CS"/>
</dbReference>
<feature type="domain" description="Elongation factor P C-terminal" evidence="10">
    <location>
        <begin position="129"/>
        <end position="184"/>
    </location>
</feature>
<dbReference type="UniPathway" id="UPA00345"/>
<evidence type="ECO:0000256" key="8">
    <source>
        <dbReference type="NCBIfam" id="TIGR00038"/>
    </source>
</evidence>
<dbReference type="STRING" id="1817772.A2527_08390"/>
<dbReference type="FunFam" id="2.40.50.140:FF:000009">
    <property type="entry name" value="Elongation factor P"/>
    <property type="match status" value="1"/>
</dbReference>
<dbReference type="GO" id="GO:0005829">
    <property type="term" value="C:cytosol"/>
    <property type="evidence" value="ECO:0007669"/>
    <property type="project" value="UniProtKB-ARBA"/>
</dbReference>
<evidence type="ECO:0000256" key="7">
    <source>
        <dbReference type="HAMAP-Rule" id="MF_00141"/>
    </source>
</evidence>
<dbReference type="InterPro" id="IPR013185">
    <property type="entry name" value="Transl_elong_KOW-like"/>
</dbReference>
<dbReference type="PANTHER" id="PTHR30053:SF12">
    <property type="entry name" value="ELONGATION FACTOR P (EF-P) FAMILY PROTEIN"/>
    <property type="match status" value="1"/>
</dbReference>
<dbReference type="SMART" id="SM00841">
    <property type="entry name" value="Elong-fact-P_C"/>
    <property type="match status" value="1"/>
</dbReference>
<evidence type="ECO:0000256" key="9">
    <source>
        <dbReference type="RuleBase" id="RU004389"/>
    </source>
</evidence>
<keyword evidence="6 7" id="KW-0648">Protein biosynthesis</keyword>
<reference evidence="12 13" key="1">
    <citation type="journal article" date="2016" name="Nat. Commun.">
        <title>Thousands of microbial genomes shed light on interconnected biogeochemical processes in an aquifer system.</title>
        <authorList>
            <person name="Anantharaman K."/>
            <person name="Brown C.T."/>
            <person name="Hug L.A."/>
            <person name="Sharon I."/>
            <person name="Castelle C.J."/>
            <person name="Probst A.J."/>
            <person name="Thomas B.C."/>
            <person name="Singh A."/>
            <person name="Wilkins M.J."/>
            <person name="Karaoz U."/>
            <person name="Brodie E.L."/>
            <person name="Williams K.H."/>
            <person name="Hubbard S.S."/>
            <person name="Banfield J.F."/>
        </authorList>
    </citation>
    <scope>NUCLEOTIDE SEQUENCE [LARGE SCALE GENOMIC DNA]</scope>
</reference>
<feature type="domain" description="Translation elongation factor P/YeiP central" evidence="11">
    <location>
        <begin position="67"/>
        <end position="121"/>
    </location>
</feature>
<dbReference type="SMART" id="SM01185">
    <property type="entry name" value="EFP"/>
    <property type="match status" value="1"/>
</dbReference>
<evidence type="ECO:0000256" key="5">
    <source>
        <dbReference type="ARBA" id="ARBA00022768"/>
    </source>
</evidence>
<dbReference type="InterPro" id="IPR015365">
    <property type="entry name" value="Elong-fact-P_C"/>
</dbReference>
<name>A0A1F6GAQ3_9PROT</name>
<dbReference type="NCBIfam" id="NF001810">
    <property type="entry name" value="PRK00529.1"/>
    <property type="match status" value="1"/>
</dbReference>
<keyword evidence="5 7" id="KW-0251">Elongation factor</keyword>
<dbReference type="Gene3D" id="2.30.30.30">
    <property type="match status" value="1"/>
</dbReference>
<dbReference type="Proteomes" id="UP000178449">
    <property type="component" value="Unassembled WGS sequence"/>
</dbReference>
<dbReference type="SUPFAM" id="SSF50249">
    <property type="entry name" value="Nucleic acid-binding proteins"/>
    <property type="match status" value="2"/>
</dbReference>
<sequence length="187" mass="21544">MYNTNEFKKGLRIEMDGVPYTIVENQFVKPGKGQAFNRVKIKNLLNGNVIERTLKSGEKVDKADVIEREMQYLYPEGDKYVFMDTGNYEQTEMSKEQLGEEWKWLLEQMLVQVIFYKGQPITLTLPNFVEMEITYCEPGLKGDTATNTLKPATMSTGAQVMVPLFITQGERIRVDTRTGEYMERAKS</sequence>
<dbReference type="PANTHER" id="PTHR30053">
    <property type="entry name" value="ELONGATION FACTOR P"/>
    <property type="match status" value="1"/>
</dbReference>
<dbReference type="InterPro" id="IPR001059">
    <property type="entry name" value="Transl_elong_P/YeiP_cen"/>
</dbReference>
<dbReference type="GO" id="GO:0043043">
    <property type="term" value="P:peptide biosynthetic process"/>
    <property type="evidence" value="ECO:0007669"/>
    <property type="project" value="InterPro"/>
</dbReference>
<comment type="pathway">
    <text evidence="2 7">Protein biosynthesis; polypeptide chain elongation.</text>
</comment>
<dbReference type="CDD" id="cd05794">
    <property type="entry name" value="S1_EF-P_repeat_2"/>
    <property type="match status" value="1"/>
</dbReference>
<evidence type="ECO:0000313" key="13">
    <source>
        <dbReference type="Proteomes" id="UP000178449"/>
    </source>
</evidence>